<dbReference type="PANTHER" id="PTHR37950">
    <property type="entry name" value="4-HYDROXYPHENYLACETATE CATABOLISM PROTEIN"/>
    <property type="match status" value="1"/>
</dbReference>
<dbReference type="SUPFAM" id="SSF55331">
    <property type="entry name" value="Tautomerase/MIF"/>
    <property type="match status" value="1"/>
</dbReference>
<dbReference type="GO" id="GO:0008704">
    <property type="term" value="F:5-carboxymethyl-2-hydroxymuconate delta-isomerase activity"/>
    <property type="evidence" value="ECO:0007669"/>
    <property type="project" value="InterPro"/>
</dbReference>
<dbReference type="InterPro" id="IPR014347">
    <property type="entry name" value="Tautomerase/MIF_sf"/>
</dbReference>
<dbReference type="RefSeq" id="WP_006027648.1">
    <property type="nucleotide sequence ID" value="NZ_CM003627.1"/>
</dbReference>
<accession>A0A7U4PAW9</accession>
<gene>
    <name evidence="1" type="ORF">I6G56_24620</name>
</gene>
<protein>
    <submittedName>
        <fullName evidence="1">5-carboxymethyl-2-hydroxymuconate Delta-isomerase</fullName>
    </submittedName>
</protein>
<evidence type="ECO:0000313" key="2">
    <source>
        <dbReference type="Proteomes" id="UP000594943"/>
    </source>
</evidence>
<sequence length="130" mass="14270">MPHIIVEYTANIRDDARIPVLLKTINETLIAQGGVFPTGGIRSRAIELQDYCVADGTADDAFVHVTLKIGSGRDDATKQAACDALFDAIKAHFAALYAQRYLALSMELAEFSETGSYKHNNIHARYRRGA</sequence>
<dbReference type="Proteomes" id="UP000594943">
    <property type="component" value="Chromosome 2"/>
</dbReference>
<keyword evidence="1" id="KW-0413">Isomerase</keyword>
<dbReference type="EMBL" id="CP065687">
    <property type="protein sequence ID" value="QPS47598.1"/>
    <property type="molecule type" value="Genomic_DNA"/>
</dbReference>
<dbReference type="Gene3D" id="3.30.429.10">
    <property type="entry name" value="Macrophage Migration Inhibitory Factor"/>
    <property type="match status" value="1"/>
</dbReference>
<proteinExistence type="predicted"/>
<organism evidence="1 2">
    <name type="scientific">Burkholderia humptydooensis</name>
    <dbReference type="NCBI Taxonomy" id="430531"/>
    <lineage>
        <taxon>Bacteria</taxon>
        <taxon>Pseudomonadati</taxon>
        <taxon>Pseudomonadota</taxon>
        <taxon>Betaproteobacteria</taxon>
        <taxon>Burkholderiales</taxon>
        <taxon>Burkholderiaceae</taxon>
        <taxon>Burkholderia</taxon>
        <taxon>pseudomallei group</taxon>
    </lineage>
</organism>
<dbReference type="Pfam" id="PF02962">
    <property type="entry name" value="CHMI"/>
    <property type="match status" value="1"/>
</dbReference>
<dbReference type="InterPro" id="IPR004220">
    <property type="entry name" value="5-COMe_2-OHmuconate_Isoase"/>
</dbReference>
<evidence type="ECO:0000313" key="1">
    <source>
        <dbReference type="EMBL" id="QPS47598.1"/>
    </source>
</evidence>
<dbReference type="AlphaFoldDB" id="A0A7U4PAW9"/>
<name>A0A7U4PAW9_9BURK</name>
<dbReference type="KEGG" id="bhg:I6G56_24620"/>
<reference evidence="1 2" key="1">
    <citation type="submission" date="2020-12" db="EMBL/GenBank/DDBJ databases">
        <title>FDA dAtabase for Regulatory Grade micrObial Sequences (FDA-ARGOS): Supporting development and validation of Infectious Disease Dx tests.</title>
        <authorList>
            <person name="Nelson B."/>
            <person name="Plummer A."/>
            <person name="Tallon L."/>
            <person name="Sadzewicz L."/>
            <person name="Zhao X."/>
            <person name="Boylan J."/>
            <person name="Ott S."/>
            <person name="Bowen H."/>
            <person name="Vavikolanu K."/>
            <person name="Mehta A."/>
            <person name="Aluvathingal J."/>
            <person name="Nadendla S."/>
            <person name="Myers T."/>
            <person name="Yan Y."/>
            <person name="Sichtig H."/>
        </authorList>
    </citation>
    <scope>NUCLEOTIDE SEQUENCE [LARGE SCALE GENOMIC DNA]</scope>
    <source>
        <strain evidence="1 2">FDAARGOS_899</strain>
    </source>
</reference>
<dbReference type="CDD" id="cd00580">
    <property type="entry name" value="CHMI"/>
    <property type="match status" value="1"/>
</dbReference>
<accession>A0A7T2U8K4</accession>
<dbReference type="PANTHER" id="PTHR37950:SF1">
    <property type="entry name" value="4-HYDROXYPHENYLACETATE CATABOLISM PROTEIN"/>
    <property type="match status" value="1"/>
</dbReference>